<protein>
    <submittedName>
        <fullName evidence="4">HSP20 family protein</fullName>
    </submittedName>
</protein>
<dbReference type="Gene3D" id="2.60.40.790">
    <property type="match status" value="1"/>
</dbReference>
<feature type="domain" description="SHSP" evidence="3">
    <location>
        <begin position="32"/>
        <end position="146"/>
    </location>
</feature>
<dbReference type="OrthoDB" id="9814487at2"/>
<dbReference type="EMBL" id="FNGV01000007">
    <property type="protein sequence ID" value="SDM28642.1"/>
    <property type="molecule type" value="Genomic_DNA"/>
</dbReference>
<dbReference type="CDD" id="cd06464">
    <property type="entry name" value="ACD_sHsps-like"/>
    <property type="match status" value="1"/>
</dbReference>
<dbReference type="PROSITE" id="PS01031">
    <property type="entry name" value="SHSP"/>
    <property type="match status" value="1"/>
</dbReference>
<gene>
    <name evidence="4" type="ORF">SAMN04488514_10744</name>
</gene>
<dbReference type="STRING" id="192904.SAMN04488514_10744"/>
<reference evidence="4 5" key="1">
    <citation type="submission" date="2016-10" db="EMBL/GenBank/DDBJ databases">
        <authorList>
            <person name="de Groot N.N."/>
        </authorList>
    </citation>
    <scope>NUCLEOTIDE SEQUENCE [LARGE SCALE GENOMIC DNA]</scope>
    <source>
        <strain evidence="4 5">DSM 19886</strain>
    </source>
</reference>
<sequence length="146" mass="17197">MSLVKFNSNRWPWNYGLTDFIENNNAFNDNFFNLEKSLPAMNVKEHDNDFEIELASPGFEKKDFEITLKDDILEVAAEKKADLEEKDGDYTRKEFNYRSFRRALQLPKTVDDSKEVKATYENGILKLHLLKKEEAKKMAKRKIDIL</sequence>
<evidence type="ECO:0000313" key="4">
    <source>
        <dbReference type="EMBL" id="SDM28642.1"/>
    </source>
</evidence>
<keyword evidence="5" id="KW-1185">Reference proteome</keyword>
<comment type="similarity">
    <text evidence="1 2">Belongs to the small heat shock protein (HSP20) family.</text>
</comment>
<proteinExistence type="inferred from homology"/>
<evidence type="ECO:0000313" key="5">
    <source>
        <dbReference type="Proteomes" id="UP000199440"/>
    </source>
</evidence>
<accession>A0A1G9RZN6</accession>
<dbReference type="SUPFAM" id="SSF49764">
    <property type="entry name" value="HSP20-like chaperones"/>
    <property type="match status" value="1"/>
</dbReference>
<dbReference type="InterPro" id="IPR008978">
    <property type="entry name" value="HSP20-like_chaperone"/>
</dbReference>
<dbReference type="Pfam" id="PF00011">
    <property type="entry name" value="HSP20"/>
    <property type="match status" value="1"/>
</dbReference>
<dbReference type="AlphaFoldDB" id="A0A1G9RZN6"/>
<dbReference type="InterPro" id="IPR031107">
    <property type="entry name" value="Small_HSP"/>
</dbReference>
<name>A0A1G9RZN6_9FLAO</name>
<dbReference type="InterPro" id="IPR002068">
    <property type="entry name" value="A-crystallin/Hsp20_dom"/>
</dbReference>
<evidence type="ECO:0000256" key="1">
    <source>
        <dbReference type="PROSITE-ProRule" id="PRU00285"/>
    </source>
</evidence>
<evidence type="ECO:0000259" key="3">
    <source>
        <dbReference type="PROSITE" id="PS01031"/>
    </source>
</evidence>
<evidence type="ECO:0000256" key="2">
    <source>
        <dbReference type="RuleBase" id="RU003616"/>
    </source>
</evidence>
<dbReference type="Proteomes" id="UP000199440">
    <property type="component" value="Unassembled WGS sequence"/>
</dbReference>
<dbReference type="RefSeq" id="WP_089890667.1">
    <property type="nucleotide sequence ID" value="NZ_FNGV01000007.1"/>
</dbReference>
<organism evidence="4 5">
    <name type="scientific">Kriegella aquimaris</name>
    <dbReference type="NCBI Taxonomy" id="192904"/>
    <lineage>
        <taxon>Bacteria</taxon>
        <taxon>Pseudomonadati</taxon>
        <taxon>Bacteroidota</taxon>
        <taxon>Flavobacteriia</taxon>
        <taxon>Flavobacteriales</taxon>
        <taxon>Flavobacteriaceae</taxon>
        <taxon>Kriegella</taxon>
    </lineage>
</organism>
<dbReference type="PANTHER" id="PTHR11527">
    <property type="entry name" value="HEAT-SHOCK PROTEIN 20 FAMILY MEMBER"/>
    <property type="match status" value="1"/>
</dbReference>